<comment type="caution">
    <text evidence="6">The sequence shown here is derived from an EMBL/GenBank/DDBJ whole genome shotgun (WGS) entry which is preliminary data.</text>
</comment>
<feature type="compositionally biased region" description="Basic and acidic residues" evidence="4">
    <location>
        <begin position="214"/>
        <end position="233"/>
    </location>
</feature>
<organism evidence="6 7">
    <name type="scientific">Cymbomonas tetramitiformis</name>
    <dbReference type="NCBI Taxonomy" id="36881"/>
    <lineage>
        <taxon>Eukaryota</taxon>
        <taxon>Viridiplantae</taxon>
        <taxon>Chlorophyta</taxon>
        <taxon>Pyramimonadophyceae</taxon>
        <taxon>Pyramimonadales</taxon>
        <taxon>Pyramimonadaceae</taxon>
        <taxon>Cymbomonas</taxon>
    </lineage>
</organism>
<dbReference type="AlphaFoldDB" id="A0AAE0FVA2"/>
<evidence type="ECO:0000256" key="3">
    <source>
        <dbReference type="ARBA" id="ARBA00023180"/>
    </source>
</evidence>
<evidence type="ECO:0000313" key="6">
    <source>
        <dbReference type="EMBL" id="KAK3266559.1"/>
    </source>
</evidence>
<dbReference type="Gene3D" id="3.30.1680.10">
    <property type="entry name" value="ligand-binding face of the semaphorins, domain 2"/>
    <property type="match status" value="1"/>
</dbReference>
<feature type="region of interest" description="Disordered" evidence="4">
    <location>
        <begin position="554"/>
        <end position="573"/>
    </location>
</feature>
<evidence type="ECO:0000313" key="7">
    <source>
        <dbReference type="Proteomes" id="UP001190700"/>
    </source>
</evidence>
<name>A0AAE0FVA2_9CHLO</name>
<proteinExistence type="predicted"/>
<sequence length="755" mass="82453">MAPGCYQCTFVGLLLSAFATISTAHTTDVCWIWDSDVQGIQFFVATWNVDYSCDAYVKEDAAGNGIPCIAGEPGCLFCPLRAASKDKASSRLYEAVQFNPEEPANRHVAQKWTCRGFCANKYERDSIAYDGAKRETWYAFNVSIPCDSGRWDIDTPNHESFNVLEAPPHECTIASDTYSAFPAYPWVGDNTGVTYTHPVYTWDSACPAPAHQASRRDTERPAAKPTHVSDDNPFKLSADMKRRRAAEEDEICYRVRWGTGTANFQEQVLFPVTSFPAAHPKVNSDQYCGYISQDAGIPHDKVVEWPVPGDESTCSLLEGPVAFYGYDHPEASSANTGYELSDTVLVYFIVDTNNEVNMVQVLDQANDGSGGAIIQEFSISEEHAETVNFKLMDDEGDTTCIRDDPTCATYCKYSSNFDCYSLDTGTGQGSMYQRWDTCCTDGIVMGPIPITDFCFTFTLDRTDRIYAMKLLSYDTSVEPATVQYIDVDFSEARSGGFEVCGYTCADFCNEYTTCSECTTKGGSACGWCASTGSCYQLSLKDICTSTEQNGTDFAESSPSYLPSKPSSKPPSPALLRAQRLPAALHLLSPPPDADLPPLPPALRLLDARPILRSRRPGAAVDPNTTVVTSPDISRIFGGFNADPPGTTGAIELWLGVKEQCATDAPDLSSAAFTGQLSGAITTAYDPVSHVEVILRTVTLYKDNNALSVHYHVRDAAGRPQVMPELTPIPVHRTPLSRSCSGGGIRASAATWRMRQ</sequence>
<comment type="subcellular location">
    <subcellularLocation>
        <location evidence="1">Membrane</location>
    </subcellularLocation>
</comment>
<accession>A0AAE0FVA2</accession>
<keyword evidence="3" id="KW-0325">Glycoprotein</keyword>
<dbReference type="Pfam" id="PF01437">
    <property type="entry name" value="PSI"/>
    <property type="match status" value="1"/>
</dbReference>
<feature type="region of interest" description="Disordered" evidence="4">
    <location>
        <begin position="210"/>
        <end position="234"/>
    </location>
</feature>
<dbReference type="Proteomes" id="UP001190700">
    <property type="component" value="Unassembled WGS sequence"/>
</dbReference>
<dbReference type="InterPro" id="IPR002165">
    <property type="entry name" value="Plexin_repeat"/>
</dbReference>
<protein>
    <submittedName>
        <fullName evidence="6">Uncharacterized protein</fullName>
    </submittedName>
</protein>
<feature type="chain" id="PRO_5041981095" evidence="5">
    <location>
        <begin position="25"/>
        <end position="755"/>
    </location>
</feature>
<dbReference type="GO" id="GO:0016020">
    <property type="term" value="C:membrane"/>
    <property type="evidence" value="ECO:0007669"/>
    <property type="project" value="UniProtKB-SubCell"/>
</dbReference>
<dbReference type="EMBL" id="LGRX02012975">
    <property type="protein sequence ID" value="KAK3266559.1"/>
    <property type="molecule type" value="Genomic_DNA"/>
</dbReference>
<feature type="compositionally biased region" description="Low complexity" evidence="4">
    <location>
        <begin position="556"/>
        <end position="566"/>
    </location>
</feature>
<keyword evidence="2" id="KW-0472">Membrane</keyword>
<feature type="signal peptide" evidence="5">
    <location>
        <begin position="1"/>
        <end position="24"/>
    </location>
</feature>
<evidence type="ECO:0000256" key="4">
    <source>
        <dbReference type="SAM" id="MobiDB-lite"/>
    </source>
</evidence>
<keyword evidence="5" id="KW-0732">Signal</keyword>
<keyword evidence="7" id="KW-1185">Reference proteome</keyword>
<reference evidence="6 7" key="1">
    <citation type="journal article" date="2015" name="Genome Biol. Evol.">
        <title>Comparative Genomics of a Bacterivorous Green Alga Reveals Evolutionary Causalities and Consequences of Phago-Mixotrophic Mode of Nutrition.</title>
        <authorList>
            <person name="Burns J.A."/>
            <person name="Paasch A."/>
            <person name="Narechania A."/>
            <person name="Kim E."/>
        </authorList>
    </citation>
    <scope>NUCLEOTIDE SEQUENCE [LARGE SCALE GENOMIC DNA]</scope>
    <source>
        <strain evidence="6 7">PLY_AMNH</strain>
    </source>
</reference>
<evidence type="ECO:0000256" key="5">
    <source>
        <dbReference type="SAM" id="SignalP"/>
    </source>
</evidence>
<evidence type="ECO:0000256" key="1">
    <source>
        <dbReference type="ARBA" id="ARBA00004370"/>
    </source>
</evidence>
<evidence type="ECO:0000256" key="2">
    <source>
        <dbReference type="ARBA" id="ARBA00023136"/>
    </source>
</evidence>
<gene>
    <name evidence="6" type="ORF">CYMTET_24826</name>
</gene>
<feature type="non-terminal residue" evidence="6">
    <location>
        <position position="755"/>
    </location>
</feature>